<name>A1R7B9_PAEAT</name>
<accession>A1R7B9</accession>
<dbReference type="SUPFAM" id="SSF55729">
    <property type="entry name" value="Acyl-CoA N-acyltransferases (Nat)"/>
    <property type="match status" value="1"/>
</dbReference>
<reference evidence="2 3" key="1">
    <citation type="journal article" date="2006" name="PLoS Genet.">
        <title>Secrets of soil survival revealed by the genome sequence of Arthrobacter aurescens TC1.</title>
        <authorList>
            <person name="Mongodin E.F."/>
            <person name="Shapir N."/>
            <person name="Daugherty S.C."/>
            <person name="DeBoy R.T."/>
            <person name="Emerson J.B."/>
            <person name="Shvartzbeyn A."/>
            <person name="Radune D."/>
            <person name="Vamathevan J."/>
            <person name="Riggs F."/>
            <person name="Grinberg V."/>
            <person name="Khouri H."/>
            <person name="Wackett L.P."/>
            <person name="Nelson K.E."/>
            <person name="Sadowsky M.J."/>
        </authorList>
    </citation>
    <scope>NUCLEOTIDE SEQUENCE [LARGE SCALE GENOMIC DNA]</scope>
    <source>
        <strain evidence="2 3">TC1</strain>
    </source>
</reference>
<dbReference type="CDD" id="cd04301">
    <property type="entry name" value="NAT_SF"/>
    <property type="match status" value="1"/>
</dbReference>
<dbReference type="Pfam" id="PF00583">
    <property type="entry name" value="Acetyltransf_1"/>
    <property type="match status" value="1"/>
</dbReference>
<keyword evidence="3" id="KW-1185">Reference proteome</keyword>
<dbReference type="PROSITE" id="PS51186">
    <property type="entry name" value="GNAT"/>
    <property type="match status" value="1"/>
</dbReference>
<dbReference type="Proteomes" id="UP000000637">
    <property type="component" value="Chromosome"/>
</dbReference>
<evidence type="ECO:0000313" key="3">
    <source>
        <dbReference type="Proteomes" id="UP000000637"/>
    </source>
</evidence>
<dbReference type="Gene3D" id="3.40.630.30">
    <property type="match status" value="1"/>
</dbReference>
<dbReference type="HOGENOM" id="CLU_105867_0_0_11"/>
<dbReference type="OrthoDB" id="3239945at2"/>
<dbReference type="InterPro" id="IPR000182">
    <property type="entry name" value="GNAT_dom"/>
</dbReference>
<organism evidence="2 3">
    <name type="scientific">Paenarthrobacter aurescens (strain TC1)</name>
    <dbReference type="NCBI Taxonomy" id="290340"/>
    <lineage>
        <taxon>Bacteria</taxon>
        <taxon>Bacillati</taxon>
        <taxon>Actinomycetota</taxon>
        <taxon>Actinomycetes</taxon>
        <taxon>Micrococcales</taxon>
        <taxon>Micrococcaceae</taxon>
        <taxon>Paenarthrobacter</taxon>
    </lineage>
</organism>
<evidence type="ECO:0000313" key="2">
    <source>
        <dbReference type="EMBL" id="ABM08828.1"/>
    </source>
</evidence>
<protein>
    <submittedName>
        <fullName evidence="2">Acetyltransferase, GNAT family protein</fullName>
    </submittedName>
</protein>
<dbReference type="InterPro" id="IPR016181">
    <property type="entry name" value="Acyl_CoA_acyltransferase"/>
</dbReference>
<dbReference type="AlphaFoldDB" id="A1R7B9"/>
<evidence type="ECO:0000259" key="1">
    <source>
        <dbReference type="PROSITE" id="PS51186"/>
    </source>
</evidence>
<dbReference type="GO" id="GO:0016747">
    <property type="term" value="F:acyltransferase activity, transferring groups other than amino-acyl groups"/>
    <property type="evidence" value="ECO:0007669"/>
    <property type="project" value="InterPro"/>
</dbReference>
<dbReference type="eggNOG" id="COG1247">
    <property type="taxonomic scope" value="Bacteria"/>
</dbReference>
<dbReference type="EMBL" id="CP000474">
    <property type="protein sequence ID" value="ABM08828.1"/>
    <property type="molecule type" value="Genomic_DNA"/>
</dbReference>
<dbReference type="STRING" id="290340.AAur_2401"/>
<proteinExistence type="predicted"/>
<sequence>MAHNPAASRIETTPATWAAVEELFGTKGEPSRCWCRWFALTGKEWASTSPGDRRELLKSAFQSGPAPGVMAFRDDRPVGWCAVESRANYPRLKRSQVLRAAADPVITDRLDLWAVSCFVVAPNHRRTGVSSVLLAAAVEHAFNNGADIIEAYPVDTAQRTKAAASDLFHGSLSLFTAAGFSPVSESVPGRPVVRLEKVVPNKGGAAR</sequence>
<feature type="domain" description="N-acetyltransferase" evidence="1">
    <location>
        <begin position="18"/>
        <end position="200"/>
    </location>
</feature>
<dbReference type="KEGG" id="aau:AAur_2401"/>
<gene>
    <name evidence="2" type="ordered locus">AAur_2401</name>
</gene>
<dbReference type="RefSeq" id="WP_011775074.1">
    <property type="nucleotide sequence ID" value="NC_008711.1"/>
</dbReference>